<keyword evidence="3" id="KW-1185">Reference proteome</keyword>
<accession>A0A5J4NH54</accession>
<proteinExistence type="predicted"/>
<sequence>MRLLAFLRGSVRKLLANAFPLSVCVNDFSNPSHRFKVETNANQLLMTGLVALHSDCNVVVVEGGQRQQRKFERLMLHRIKWHEGKRGAGSFREDVTQSSGSTDPGCRLVWKGTVNQRAFDKVQFRACPTELFAREQFRKRDVEHYWDAAYSGAILESADK</sequence>
<dbReference type="GO" id="GO:0000398">
    <property type="term" value="P:mRNA splicing, via spliceosome"/>
    <property type="evidence" value="ECO:0007669"/>
    <property type="project" value="InterPro"/>
</dbReference>
<gene>
    <name evidence="2" type="ORF">DEA37_0013686</name>
</gene>
<evidence type="ECO:0000259" key="1">
    <source>
        <dbReference type="Pfam" id="PF06544"/>
    </source>
</evidence>
<evidence type="ECO:0000313" key="2">
    <source>
        <dbReference type="EMBL" id="KAA3674976.1"/>
    </source>
</evidence>
<dbReference type="InterPro" id="IPR027104">
    <property type="entry name" value="Prp3"/>
</dbReference>
<dbReference type="AlphaFoldDB" id="A0A5J4NH54"/>
<keyword evidence="2" id="KW-0687">Ribonucleoprotein</keyword>
<feature type="domain" description="Small nuclear ribonucleoprotein Prp3 C-terminal" evidence="1">
    <location>
        <begin position="25"/>
        <end position="149"/>
    </location>
</feature>
<comment type="caution">
    <text evidence="2">The sequence shown here is derived from an EMBL/GenBank/DDBJ whole genome shotgun (WGS) entry which is preliminary data.</text>
</comment>
<protein>
    <submittedName>
        <fullName evidence="2">U4/U6 small nuclear ribonucleoprotein PRP3</fullName>
    </submittedName>
</protein>
<dbReference type="GO" id="GO:0046540">
    <property type="term" value="C:U4/U6 x U5 tri-snRNP complex"/>
    <property type="evidence" value="ECO:0007669"/>
    <property type="project" value="InterPro"/>
</dbReference>
<dbReference type="Pfam" id="PF06544">
    <property type="entry name" value="Prp3_C"/>
    <property type="match status" value="1"/>
</dbReference>
<name>A0A5J4NH54_9TREM</name>
<dbReference type="PANTHER" id="PTHR14212:SF0">
    <property type="entry name" value="U4_U6 SMALL NUCLEAR RIBONUCLEOPROTEIN PRP3"/>
    <property type="match status" value="1"/>
</dbReference>
<organism evidence="2 3">
    <name type="scientific">Paragonimus westermani</name>
    <dbReference type="NCBI Taxonomy" id="34504"/>
    <lineage>
        <taxon>Eukaryota</taxon>
        <taxon>Metazoa</taxon>
        <taxon>Spiralia</taxon>
        <taxon>Lophotrochozoa</taxon>
        <taxon>Platyhelminthes</taxon>
        <taxon>Trematoda</taxon>
        <taxon>Digenea</taxon>
        <taxon>Plagiorchiida</taxon>
        <taxon>Troglotremata</taxon>
        <taxon>Troglotrematidae</taxon>
        <taxon>Paragonimus</taxon>
    </lineage>
</organism>
<dbReference type="InterPro" id="IPR010541">
    <property type="entry name" value="Prp3_C"/>
</dbReference>
<dbReference type="Proteomes" id="UP000324629">
    <property type="component" value="Unassembled WGS sequence"/>
</dbReference>
<evidence type="ECO:0000313" key="3">
    <source>
        <dbReference type="Proteomes" id="UP000324629"/>
    </source>
</evidence>
<dbReference type="EMBL" id="QNGE01002797">
    <property type="protein sequence ID" value="KAA3674976.1"/>
    <property type="molecule type" value="Genomic_DNA"/>
</dbReference>
<dbReference type="PANTHER" id="PTHR14212">
    <property type="entry name" value="U4/U6-ASSOCIATED RNA SPLICING FACTOR-RELATED"/>
    <property type="match status" value="1"/>
</dbReference>
<dbReference type="CDD" id="cd24162">
    <property type="entry name" value="Prp3_C"/>
    <property type="match status" value="1"/>
</dbReference>
<reference evidence="2 3" key="1">
    <citation type="journal article" date="2019" name="Gigascience">
        <title>Whole-genome sequence of the oriental lung fluke Paragonimus westermani.</title>
        <authorList>
            <person name="Oey H."/>
            <person name="Zakrzewski M."/>
            <person name="Narain K."/>
            <person name="Devi K.R."/>
            <person name="Agatsuma T."/>
            <person name="Nawaratna S."/>
            <person name="Gobert G.N."/>
            <person name="Jones M.K."/>
            <person name="Ragan M.A."/>
            <person name="McManus D.P."/>
            <person name="Krause L."/>
        </authorList>
    </citation>
    <scope>NUCLEOTIDE SEQUENCE [LARGE SCALE GENOMIC DNA]</scope>
    <source>
        <strain evidence="2 3">IND2009</strain>
    </source>
</reference>